<protein>
    <submittedName>
        <fullName evidence="7">Peptidase</fullName>
    </submittedName>
</protein>
<dbReference type="InterPro" id="IPR023827">
    <property type="entry name" value="Peptidase_S8_Asp-AS"/>
</dbReference>
<keyword evidence="3 5" id="KW-0378">Hydrolase</keyword>
<dbReference type="RefSeq" id="WP_128210897.1">
    <property type="nucleotide sequence ID" value="NZ_CP025746.1"/>
</dbReference>
<dbReference type="PROSITE" id="PS00137">
    <property type="entry name" value="SUBTILASE_HIS"/>
    <property type="match status" value="1"/>
</dbReference>
<feature type="active site" description="Charge relay system" evidence="5">
    <location>
        <position position="117"/>
    </location>
</feature>
<reference evidence="7 8" key="1">
    <citation type="submission" date="2018-01" db="EMBL/GenBank/DDBJ databases">
        <title>Genome Sequencing and Assembly of Anaerobacter polyendosporus strain CT4.</title>
        <authorList>
            <person name="Tachaapaikoon C."/>
            <person name="Sutheeworapong S."/>
            <person name="Jenjaroenpun P."/>
            <person name="Wongsurawat T."/>
            <person name="Nookeaw I."/>
            <person name="Cheawchanlertfa P."/>
            <person name="Kosugi A."/>
            <person name="Cheevadhanarak S."/>
            <person name="Ratanakhanokchai K."/>
        </authorList>
    </citation>
    <scope>NUCLEOTIDE SEQUENCE [LARGE SCALE GENOMIC DNA]</scope>
    <source>
        <strain evidence="7 8">CT4</strain>
    </source>
</reference>
<evidence type="ECO:0000313" key="7">
    <source>
        <dbReference type="EMBL" id="QAA30445.1"/>
    </source>
</evidence>
<feature type="active site" description="Charge relay system" evidence="5">
    <location>
        <position position="152"/>
    </location>
</feature>
<evidence type="ECO:0000256" key="5">
    <source>
        <dbReference type="PROSITE-ProRule" id="PRU01240"/>
    </source>
</evidence>
<gene>
    <name evidence="7" type="ORF">C1I91_01510</name>
</gene>
<evidence type="ECO:0000256" key="1">
    <source>
        <dbReference type="ARBA" id="ARBA00011073"/>
    </source>
</evidence>
<dbReference type="PRINTS" id="PR00723">
    <property type="entry name" value="SUBTILISIN"/>
</dbReference>
<dbReference type="InterPro" id="IPR050131">
    <property type="entry name" value="Peptidase_S8_subtilisin-like"/>
</dbReference>
<keyword evidence="8" id="KW-1185">Reference proteome</keyword>
<evidence type="ECO:0000259" key="6">
    <source>
        <dbReference type="Pfam" id="PF00082"/>
    </source>
</evidence>
<dbReference type="InterPro" id="IPR015500">
    <property type="entry name" value="Peptidase_S8_subtilisin-rel"/>
</dbReference>
<dbReference type="GO" id="GO:0004252">
    <property type="term" value="F:serine-type endopeptidase activity"/>
    <property type="evidence" value="ECO:0007669"/>
    <property type="project" value="UniProtKB-UniRule"/>
</dbReference>
<dbReference type="OrthoDB" id="9798386at2"/>
<dbReference type="PANTHER" id="PTHR43806:SF11">
    <property type="entry name" value="CEREVISIN-RELATED"/>
    <property type="match status" value="1"/>
</dbReference>
<dbReference type="InterPro" id="IPR000209">
    <property type="entry name" value="Peptidase_S8/S53_dom"/>
</dbReference>
<dbReference type="PROSITE" id="PS00136">
    <property type="entry name" value="SUBTILASE_ASP"/>
    <property type="match status" value="1"/>
</dbReference>
<sequence length="397" mass="43849">MFSLKSKLDTALRYYLSKEYYKRYRVIIKYKKFGDTITKKITSFKGTIINKIDWLELITAEISPRAIDRLMEYPEVEYISLDGYCMLCGSSIASANGITLSGRYKFTGRGIGIALIDSGVFPHPDLLSPSNKINTFYDLINQYKYPYDDNGHGTFISGILCGSGGNSNGLYKGIAEKASLHCYKAFNSTGKGYVSDILFALDSIIASSENENIRLILLPFELANDNIFFLEQFDKILNLAVSKNLIPIVPAGSNPSVEYSMRGIATLKYCITVGGLDTNKSVKPYLYSSCGPVGKVQKPEISAGCVNIQSLNCDTSYISERNGLKLYPTKLSEPYAIYSGTSCSAAYICGICALILEKNPSLNFNDMRSLLQISAKPNDLPRYCQGDGTVDLDKLLI</sequence>
<evidence type="ECO:0000256" key="2">
    <source>
        <dbReference type="ARBA" id="ARBA00022670"/>
    </source>
</evidence>
<dbReference type="Gene3D" id="3.30.70.80">
    <property type="entry name" value="Peptidase S8 propeptide/proteinase inhibitor I9"/>
    <property type="match status" value="1"/>
</dbReference>
<dbReference type="EMBL" id="CP025746">
    <property type="protein sequence ID" value="QAA30445.1"/>
    <property type="molecule type" value="Genomic_DNA"/>
</dbReference>
<name>A0A3R5QVG5_9CLOT</name>
<dbReference type="Gene3D" id="3.40.50.200">
    <property type="entry name" value="Peptidase S8/S53 domain"/>
    <property type="match status" value="1"/>
</dbReference>
<evidence type="ECO:0000256" key="3">
    <source>
        <dbReference type="ARBA" id="ARBA00022801"/>
    </source>
</evidence>
<dbReference type="InterPro" id="IPR022398">
    <property type="entry name" value="Peptidase_S8_His-AS"/>
</dbReference>
<comment type="similarity">
    <text evidence="1 5">Belongs to the peptidase S8 family.</text>
</comment>
<organism evidence="7 8">
    <name type="scientific">Clostridium manihotivorum</name>
    <dbReference type="NCBI Taxonomy" id="2320868"/>
    <lineage>
        <taxon>Bacteria</taxon>
        <taxon>Bacillati</taxon>
        <taxon>Bacillota</taxon>
        <taxon>Clostridia</taxon>
        <taxon>Eubacteriales</taxon>
        <taxon>Clostridiaceae</taxon>
        <taxon>Clostridium</taxon>
    </lineage>
</organism>
<dbReference type="KEGG" id="cmah:C1I91_01510"/>
<evidence type="ECO:0000256" key="4">
    <source>
        <dbReference type="ARBA" id="ARBA00022825"/>
    </source>
</evidence>
<accession>A0A3R5QVG5</accession>
<keyword evidence="2 5" id="KW-0645">Protease</keyword>
<feature type="domain" description="Peptidase S8/S53" evidence="6">
    <location>
        <begin position="108"/>
        <end position="376"/>
    </location>
</feature>
<keyword evidence="4 5" id="KW-0720">Serine protease</keyword>
<dbReference type="InterPro" id="IPR037045">
    <property type="entry name" value="S8pro/Inhibitor_I9_sf"/>
</dbReference>
<dbReference type="GO" id="GO:0006508">
    <property type="term" value="P:proteolysis"/>
    <property type="evidence" value="ECO:0007669"/>
    <property type="project" value="UniProtKB-KW"/>
</dbReference>
<feature type="active site" description="Charge relay system" evidence="5">
    <location>
        <position position="342"/>
    </location>
</feature>
<proteinExistence type="inferred from homology"/>
<evidence type="ECO:0000313" key="8">
    <source>
        <dbReference type="Proteomes" id="UP000286268"/>
    </source>
</evidence>
<dbReference type="PANTHER" id="PTHR43806">
    <property type="entry name" value="PEPTIDASE S8"/>
    <property type="match status" value="1"/>
</dbReference>
<dbReference type="Pfam" id="PF00082">
    <property type="entry name" value="Peptidase_S8"/>
    <property type="match status" value="1"/>
</dbReference>
<dbReference type="PROSITE" id="PS51892">
    <property type="entry name" value="SUBTILASE"/>
    <property type="match status" value="1"/>
</dbReference>
<dbReference type="SUPFAM" id="SSF52743">
    <property type="entry name" value="Subtilisin-like"/>
    <property type="match status" value="1"/>
</dbReference>
<dbReference type="Proteomes" id="UP000286268">
    <property type="component" value="Chromosome"/>
</dbReference>
<dbReference type="InterPro" id="IPR036852">
    <property type="entry name" value="Peptidase_S8/S53_dom_sf"/>
</dbReference>
<dbReference type="AlphaFoldDB" id="A0A3R5QVG5"/>